<dbReference type="GeneID" id="42005785"/>
<reference evidence="6 7" key="1">
    <citation type="journal article" date="2019" name="Sci. Rep.">
        <title>Comparative genomics of chytrid fungi reveal insights into the obligate biotrophic and pathogenic lifestyle of Synchytrium endobioticum.</title>
        <authorList>
            <person name="van de Vossenberg B.T.L.H."/>
            <person name="Warris S."/>
            <person name="Nguyen H.D.T."/>
            <person name="van Gent-Pelzer M.P.E."/>
            <person name="Joly D.L."/>
            <person name="van de Geest H.C."/>
            <person name="Bonants P.J.M."/>
            <person name="Smith D.S."/>
            <person name="Levesque C.A."/>
            <person name="van der Lee T.A.J."/>
        </authorList>
    </citation>
    <scope>NUCLEOTIDE SEQUENCE [LARGE SCALE GENOMIC DNA]</scope>
    <source>
        <strain evidence="6 7">JEL517</strain>
    </source>
</reference>
<evidence type="ECO:0000313" key="7">
    <source>
        <dbReference type="Proteomes" id="UP000319731"/>
    </source>
</evidence>
<dbReference type="InterPro" id="IPR016160">
    <property type="entry name" value="Ald_DH_CS_CYS"/>
</dbReference>
<dbReference type="InterPro" id="IPR016163">
    <property type="entry name" value="Ald_DH_C"/>
</dbReference>
<dbReference type="InterPro" id="IPR015590">
    <property type="entry name" value="Aldehyde_DH_dom"/>
</dbReference>
<organism evidence="6 7">
    <name type="scientific">Synchytrium microbalum</name>
    <dbReference type="NCBI Taxonomy" id="1806994"/>
    <lineage>
        <taxon>Eukaryota</taxon>
        <taxon>Fungi</taxon>
        <taxon>Fungi incertae sedis</taxon>
        <taxon>Chytridiomycota</taxon>
        <taxon>Chytridiomycota incertae sedis</taxon>
        <taxon>Chytridiomycetes</taxon>
        <taxon>Synchytriales</taxon>
        <taxon>Synchytriaceae</taxon>
        <taxon>Synchytrium</taxon>
    </lineage>
</organism>
<keyword evidence="2 4" id="KW-0560">Oxidoreductase</keyword>
<evidence type="ECO:0000256" key="4">
    <source>
        <dbReference type="RuleBase" id="RU003345"/>
    </source>
</evidence>
<evidence type="ECO:0000256" key="3">
    <source>
        <dbReference type="PROSITE-ProRule" id="PRU10007"/>
    </source>
</evidence>
<evidence type="ECO:0000259" key="5">
    <source>
        <dbReference type="Pfam" id="PF00171"/>
    </source>
</evidence>
<dbReference type="FunFam" id="3.40.309.10:FF:000001">
    <property type="entry name" value="Mitochondrial aldehyde dehydrogenase 2"/>
    <property type="match status" value="1"/>
</dbReference>
<evidence type="ECO:0000256" key="2">
    <source>
        <dbReference type="ARBA" id="ARBA00023002"/>
    </source>
</evidence>
<dbReference type="Gene3D" id="3.40.605.10">
    <property type="entry name" value="Aldehyde Dehydrogenase, Chain A, domain 1"/>
    <property type="match status" value="1"/>
</dbReference>
<accession>A0A507C3W1</accession>
<dbReference type="InterPro" id="IPR016161">
    <property type="entry name" value="Ald_DH/histidinol_DH"/>
</dbReference>
<dbReference type="PROSITE" id="PS00687">
    <property type="entry name" value="ALDEHYDE_DEHYDR_GLU"/>
    <property type="match status" value="1"/>
</dbReference>
<dbReference type="Pfam" id="PF00171">
    <property type="entry name" value="Aldedh"/>
    <property type="match status" value="1"/>
</dbReference>
<feature type="active site" evidence="3">
    <location>
        <position position="270"/>
    </location>
</feature>
<dbReference type="Gene3D" id="3.40.309.10">
    <property type="entry name" value="Aldehyde Dehydrogenase, Chain A, domain 2"/>
    <property type="match status" value="1"/>
</dbReference>
<dbReference type="STRING" id="1806994.A0A507C3W1"/>
<dbReference type="GO" id="GO:0004030">
    <property type="term" value="F:aldehyde dehydrogenase [NAD(P)+] activity"/>
    <property type="evidence" value="ECO:0007669"/>
    <property type="project" value="UniProtKB-ARBA"/>
</dbReference>
<dbReference type="SUPFAM" id="SSF53720">
    <property type="entry name" value="ALDH-like"/>
    <property type="match status" value="1"/>
</dbReference>
<dbReference type="EMBL" id="QEAO01000032">
    <property type="protein sequence ID" value="TPX32255.1"/>
    <property type="molecule type" value="Genomic_DNA"/>
</dbReference>
<name>A0A507C3W1_9FUNG</name>
<sequence length="498" mass="54031">MSTAASYNNDTHVTFSYKGKSYTVPTGLFIGGKFIPSVSGKKFKSVNPATGEAFIEFFEGDKADVDLAVAAARDAVPRWAKITPAERGRLMQRLADLYQQNLQVLAELESIDNGKSVNDARGDVLGTIGCLRYYAGWADKIHGKVVDVDPNLQSYTRHEPFGIVGQIIPWNFPLSMQGWKLGPALATGNCIVMKTSEKTPLTGLFICQLFAQAGFPPGVLNVLSGFGPTCGNAIAVHPEILKVAFTGSTATGRRIMAAAAMSNLKKVSLELGGKSANIVFPDADINKAVFWSTVAIFSNMGQACTAGSRVFVHESIYDEFMTKFRAAAATFKVGDPFDKDTRQGPLVDETQFNRVLSYIEQGKKEGAKVEIGGHRVGDKGYFVSPTILSNVNDNMTVVKEEIFGPVVVALKFKDEAEVIARANNTEYGLAAALHTKNIQTAVRVSNALKAGTVWVNTYHRVSVQMPFGGYKQSGIGRELGEYGLQEYFQVKSVFINLD</sequence>
<feature type="domain" description="Aldehyde dehydrogenase" evidence="5">
    <location>
        <begin position="36"/>
        <end position="493"/>
    </location>
</feature>
<comment type="caution">
    <text evidence="6">The sequence shown here is derived from an EMBL/GenBank/DDBJ whole genome shotgun (WGS) entry which is preliminary data.</text>
</comment>
<comment type="similarity">
    <text evidence="1 4">Belongs to the aldehyde dehydrogenase family.</text>
</comment>
<keyword evidence="7" id="KW-1185">Reference proteome</keyword>
<dbReference type="FunFam" id="3.40.605.10:FF:000026">
    <property type="entry name" value="Aldehyde dehydrogenase, putative"/>
    <property type="match status" value="1"/>
</dbReference>
<evidence type="ECO:0000313" key="6">
    <source>
        <dbReference type="EMBL" id="TPX32255.1"/>
    </source>
</evidence>
<evidence type="ECO:0000256" key="1">
    <source>
        <dbReference type="ARBA" id="ARBA00009986"/>
    </source>
</evidence>
<dbReference type="Proteomes" id="UP000319731">
    <property type="component" value="Unassembled WGS sequence"/>
</dbReference>
<protein>
    <recommendedName>
        <fullName evidence="5">Aldehyde dehydrogenase domain-containing protein</fullName>
    </recommendedName>
</protein>
<dbReference type="PANTHER" id="PTHR11699">
    <property type="entry name" value="ALDEHYDE DEHYDROGENASE-RELATED"/>
    <property type="match status" value="1"/>
</dbReference>
<proteinExistence type="inferred from homology"/>
<gene>
    <name evidence="6" type="ORF">SmJEL517_g04560</name>
</gene>
<dbReference type="CDD" id="cd07091">
    <property type="entry name" value="ALDH_F1-2_Ald2-like"/>
    <property type="match status" value="1"/>
</dbReference>
<dbReference type="AlphaFoldDB" id="A0A507C3W1"/>
<dbReference type="OrthoDB" id="310895at2759"/>
<dbReference type="GO" id="GO:0019413">
    <property type="term" value="P:acetate biosynthetic process"/>
    <property type="evidence" value="ECO:0007669"/>
    <property type="project" value="UniProtKB-ARBA"/>
</dbReference>
<dbReference type="PROSITE" id="PS00070">
    <property type="entry name" value="ALDEHYDE_DEHYDR_CYS"/>
    <property type="match status" value="1"/>
</dbReference>
<dbReference type="InterPro" id="IPR016162">
    <property type="entry name" value="Ald_DH_N"/>
</dbReference>
<dbReference type="RefSeq" id="XP_031023498.1">
    <property type="nucleotide sequence ID" value="XM_031170488.1"/>
</dbReference>
<dbReference type="InterPro" id="IPR029510">
    <property type="entry name" value="Ald_DH_CS_GLU"/>
</dbReference>
<dbReference type="FunFam" id="3.40.605.10:FF:000001">
    <property type="entry name" value="Aldehyde dehydrogenase 1"/>
    <property type="match status" value="1"/>
</dbReference>